<feature type="region of interest" description="Disordered" evidence="1">
    <location>
        <begin position="103"/>
        <end position="126"/>
    </location>
</feature>
<sequence>MAMWELIGAGAFGFVLGWNLYFVNRYRTGEIGLSDLAALLGAVGGGAVLALFPAGSRLFGAYGVGLAAGFFAYLVVLLIMVARSDDFGVEWFLDGRRRKPADEEHIPAETRASGAPMSREDTRLPS</sequence>
<evidence type="ECO:0000313" key="4">
    <source>
        <dbReference type="Proteomes" id="UP000013968"/>
    </source>
</evidence>
<dbReference type="AlphaFoldDB" id="R4T7L0"/>
<evidence type="ECO:0000256" key="2">
    <source>
        <dbReference type="SAM" id="Phobius"/>
    </source>
</evidence>
<keyword evidence="4" id="KW-1185">Reference proteome</keyword>
<protein>
    <submittedName>
        <fullName evidence="3">Uncharacterized protein</fullName>
    </submittedName>
</protein>
<feature type="transmembrane region" description="Helical" evidence="2">
    <location>
        <begin position="36"/>
        <end position="55"/>
    </location>
</feature>
<dbReference type="PATRIC" id="fig|1156913.3.peg.4102"/>
<reference evidence="3 4" key="1">
    <citation type="journal article" date="2013" name="BMC Genomics">
        <title>ContigScape: a Cytoscape plugin facilitating microbial genome gap closing.</title>
        <authorList>
            <person name="Tang B."/>
            <person name="Wang Q."/>
            <person name="Yang M."/>
            <person name="Xie F."/>
            <person name="Zhu Y."/>
            <person name="Zhuo Y."/>
            <person name="Wang S."/>
            <person name="Gao H."/>
            <person name="Ding X."/>
            <person name="Zhang L."/>
            <person name="Zhao G."/>
            <person name="Zheng H."/>
        </authorList>
    </citation>
    <scope>NUCLEOTIDE SEQUENCE [LARGE SCALE GENOMIC DNA]</scope>
    <source>
        <strain evidence="3 4">HCCB10007</strain>
    </source>
</reference>
<evidence type="ECO:0000313" key="3">
    <source>
        <dbReference type="EMBL" id="AGM06603.1"/>
    </source>
</evidence>
<keyword evidence="2" id="KW-0812">Transmembrane</keyword>
<proteinExistence type="predicted"/>
<dbReference type="HOGENOM" id="CLU_1870724_0_0_11"/>
<evidence type="ECO:0000256" key="1">
    <source>
        <dbReference type="SAM" id="MobiDB-lite"/>
    </source>
</evidence>
<name>R4T7L0_9PSEU</name>
<organism evidence="3 4">
    <name type="scientific">Amycolatopsis keratiniphila</name>
    <dbReference type="NCBI Taxonomy" id="129921"/>
    <lineage>
        <taxon>Bacteria</taxon>
        <taxon>Bacillati</taxon>
        <taxon>Actinomycetota</taxon>
        <taxon>Actinomycetes</taxon>
        <taxon>Pseudonocardiales</taxon>
        <taxon>Pseudonocardiaceae</taxon>
        <taxon>Amycolatopsis</taxon>
        <taxon>Amycolatopsis japonica group</taxon>
    </lineage>
</organism>
<gene>
    <name evidence="3" type="ORF">AORI_4018</name>
</gene>
<keyword evidence="2" id="KW-1133">Transmembrane helix</keyword>
<dbReference type="Proteomes" id="UP000013968">
    <property type="component" value="Chromosome"/>
</dbReference>
<dbReference type="KEGG" id="aoi:AORI_4018"/>
<feature type="transmembrane region" description="Helical" evidence="2">
    <location>
        <begin position="61"/>
        <end position="82"/>
    </location>
</feature>
<feature type="transmembrane region" description="Helical" evidence="2">
    <location>
        <begin position="6"/>
        <end position="24"/>
    </location>
</feature>
<keyword evidence="2" id="KW-0472">Membrane</keyword>
<dbReference type="EMBL" id="CP003410">
    <property type="protein sequence ID" value="AGM06603.1"/>
    <property type="molecule type" value="Genomic_DNA"/>
</dbReference>
<accession>R4T7L0</accession>